<organism evidence="3 4">
    <name type="scientific">Jimgerdemannia flammicorona</name>
    <dbReference type="NCBI Taxonomy" id="994334"/>
    <lineage>
        <taxon>Eukaryota</taxon>
        <taxon>Fungi</taxon>
        <taxon>Fungi incertae sedis</taxon>
        <taxon>Mucoromycota</taxon>
        <taxon>Mucoromycotina</taxon>
        <taxon>Endogonomycetes</taxon>
        <taxon>Endogonales</taxon>
        <taxon>Endogonaceae</taxon>
        <taxon>Jimgerdemannia</taxon>
    </lineage>
</organism>
<dbReference type="InterPro" id="IPR003131">
    <property type="entry name" value="T1-type_BTB"/>
</dbReference>
<dbReference type="EMBL" id="RBNI01027238">
    <property type="protein sequence ID" value="RUO95647.1"/>
    <property type="molecule type" value="Genomic_DNA"/>
</dbReference>
<dbReference type="AlphaFoldDB" id="A0A432ZYT1"/>
<dbReference type="InterPro" id="IPR011333">
    <property type="entry name" value="SKP1/BTB/POZ_sf"/>
</dbReference>
<dbReference type="Proteomes" id="UP000268093">
    <property type="component" value="Unassembled WGS sequence"/>
</dbReference>
<keyword evidence="4" id="KW-1185">Reference proteome</keyword>
<feature type="region of interest" description="Disordered" evidence="1">
    <location>
        <begin position="271"/>
        <end position="311"/>
    </location>
</feature>
<dbReference type="PANTHER" id="PTHR14499">
    <property type="entry name" value="POTASSIUM CHANNEL TETRAMERIZATION DOMAIN-CONTAINING"/>
    <property type="match status" value="1"/>
</dbReference>
<sequence length="311" mass="34301">MTERVVFNVGGMFPLSPTVPHPPSHPNPSNTLLNIPPTGLRYETTRTTILTYPDSLLARMLSTENSDMIRFEGVQNNEIFLDRNGKLFEYVLDYYRNGAEIIIPTGVSPKAVERELVYFGFDVSGIVHSFTSGPATSPVPAAIPTSLKAGDCSTISTSTWADEKKNPIILIDDPRAPVPDDGLPSSSFEVMRHSEFLGFNSMGYSLNSRHYFIAVRTYPIPSFSFSSTLPLATNTNPPLPQILRLTPHPSLPLAPTLIPACSSPAPCTFPPRAAYAPPTRPRRVPRSHPPSPRSRPRHRTPCTTTTTKRHR</sequence>
<dbReference type="Pfam" id="PF02214">
    <property type="entry name" value="BTB_2"/>
    <property type="match status" value="1"/>
</dbReference>
<evidence type="ECO:0000313" key="3">
    <source>
        <dbReference type="EMBL" id="RUO95647.1"/>
    </source>
</evidence>
<evidence type="ECO:0000256" key="1">
    <source>
        <dbReference type="SAM" id="MobiDB-lite"/>
    </source>
</evidence>
<evidence type="ECO:0000259" key="2">
    <source>
        <dbReference type="Pfam" id="PF02214"/>
    </source>
</evidence>
<proteinExistence type="predicted"/>
<dbReference type="Gene3D" id="3.30.710.10">
    <property type="entry name" value="Potassium Channel Kv1.1, Chain A"/>
    <property type="match status" value="1"/>
</dbReference>
<evidence type="ECO:0000313" key="4">
    <source>
        <dbReference type="Proteomes" id="UP000268093"/>
    </source>
</evidence>
<gene>
    <name evidence="3" type="ORF">BC936DRAFT_143536</name>
</gene>
<feature type="compositionally biased region" description="Low complexity" evidence="1">
    <location>
        <begin position="301"/>
        <end position="311"/>
    </location>
</feature>
<protein>
    <recommendedName>
        <fullName evidence="2">Potassium channel tetramerisation-type BTB domain-containing protein</fullName>
    </recommendedName>
</protein>
<dbReference type="PANTHER" id="PTHR14499:SF136">
    <property type="entry name" value="GH08630P"/>
    <property type="match status" value="1"/>
</dbReference>
<dbReference type="SUPFAM" id="SSF54695">
    <property type="entry name" value="POZ domain"/>
    <property type="match status" value="1"/>
</dbReference>
<reference evidence="3 4" key="1">
    <citation type="journal article" date="2018" name="New Phytol.">
        <title>Phylogenomics of Endogonaceae and evolution of mycorrhizas within Mucoromycota.</title>
        <authorList>
            <person name="Chang Y."/>
            <person name="Desiro A."/>
            <person name="Na H."/>
            <person name="Sandor L."/>
            <person name="Lipzen A."/>
            <person name="Clum A."/>
            <person name="Barry K."/>
            <person name="Grigoriev I.V."/>
            <person name="Martin F.M."/>
            <person name="Stajich J.E."/>
            <person name="Smith M.E."/>
            <person name="Bonito G."/>
            <person name="Spatafora J.W."/>
        </authorList>
    </citation>
    <scope>NUCLEOTIDE SEQUENCE [LARGE SCALE GENOMIC DNA]</scope>
    <source>
        <strain evidence="3 4">GMNB39</strain>
    </source>
</reference>
<accession>A0A432ZYT1</accession>
<name>A0A432ZYT1_9FUNG</name>
<dbReference type="GO" id="GO:0051260">
    <property type="term" value="P:protein homooligomerization"/>
    <property type="evidence" value="ECO:0007669"/>
    <property type="project" value="InterPro"/>
</dbReference>
<comment type="caution">
    <text evidence="3">The sequence shown here is derived from an EMBL/GenBank/DDBJ whole genome shotgun (WGS) entry which is preliminary data.</text>
</comment>
<feature type="domain" description="Potassium channel tetramerisation-type BTB" evidence="2">
    <location>
        <begin position="38"/>
        <end position="122"/>
    </location>
</feature>
<dbReference type="OrthoDB" id="10025005at2759"/>